<dbReference type="SUPFAM" id="SSF143120">
    <property type="entry name" value="YefM-like"/>
    <property type="match status" value="1"/>
</dbReference>
<dbReference type="InterPro" id="IPR006442">
    <property type="entry name" value="Antitoxin_Phd/YefM"/>
</dbReference>
<dbReference type="RefSeq" id="WP_136532724.1">
    <property type="nucleotide sequence ID" value="NZ_STGY01000004.1"/>
</dbReference>
<comment type="similarity">
    <text evidence="1 2">Belongs to the phD/YefM antitoxin family.</text>
</comment>
<comment type="function">
    <text evidence="2">Antitoxin component of a type II toxin-antitoxin (TA) system.</text>
</comment>
<organism evidence="3 4">
    <name type="scientific">Glycomyces buryatensis</name>
    <dbReference type="NCBI Taxonomy" id="2570927"/>
    <lineage>
        <taxon>Bacteria</taxon>
        <taxon>Bacillati</taxon>
        <taxon>Actinomycetota</taxon>
        <taxon>Actinomycetes</taxon>
        <taxon>Glycomycetales</taxon>
        <taxon>Glycomycetaceae</taxon>
        <taxon>Glycomyces</taxon>
    </lineage>
</organism>
<evidence type="ECO:0000256" key="1">
    <source>
        <dbReference type="ARBA" id="ARBA00009981"/>
    </source>
</evidence>
<dbReference type="Pfam" id="PF02604">
    <property type="entry name" value="PhdYeFM_antitox"/>
    <property type="match status" value="1"/>
</dbReference>
<dbReference type="Proteomes" id="UP000308760">
    <property type="component" value="Unassembled WGS sequence"/>
</dbReference>
<reference evidence="4" key="1">
    <citation type="submission" date="2019-04" db="EMBL/GenBank/DDBJ databases">
        <title>Nocardioides xinjiangensis sp. nov.</title>
        <authorList>
            <person name="Liu S."/>
        </authorList>
    </citation>
    <scope>NUCLEOTIDE SEQUENCE [LARGE SCALE GENOMIC DNA]</scope>
    <source>
        <strain evidence="4">18</strain>
    </source>
</reference>
<evidence type="ECO:0000256" key="2">
    <source>
        <dbReference type="RuleBase" id="RU362080"/>
    </source>
</evidence>
<dbReference type="Gene3D" id="3.40.1620.10">
    <property type="entry name" value="YefM-like domain"/>
    <property type="match status" value="1"/>
</dbReference>
<proteinExistence type="inferred from homology"/>
<gene>
    <name evidence="3" type="ORF">FAB82_01240</name>
</gene>
<name>A0A4S8QFD4_9ACTN</name>
<comment type="caution">
    <text evidence="3">The sequence shown here is derived from an EMBL/GenBank/DDBJ whole genome shotgun (WGS) entry which is preliminary data.</text>
</comment>
<reference evidence="3 4" key="2">
    <citation type="submission" date="2019-05" db="EMBL/GenBank/DDBJ databases">
        <title>Glycomyces buryatensis sp. nov.</title>
        <authorList>
            <person name="Nikitina E."/>
        </authorList>
    </citation>
    <scope>NUCLEOTIDE SEQUENCE [LARGE SCALE GENOMIC DNA]</scope>
    <source>
        <strain evidence="3 4">18</strain>
    </source>
</reference>
<accession>A0A4S8QFD4</accession>
<keyword evidence="4" id="KW-1185">Reference proteome</keyword>
<evidence type="ECO:0000313" key="3">
    <source>
        <dbReference type="EMBL" id="THV43333.1"/>
    </source>
</evidence>
<dbReference type="AlphaFoldDB" id="A0A4S8QFD4"/>
<evidence type="ECO:0000313" key="4">
    <source>
        <dbReference type="Proteomes" id="UP000308760"/>
    </source>
</evidence>
<dbReference type="NCBIfam" id="TIGR01552">
    <property type="entry name" value="phd_fam"/>
    <property type="match status" value="1"/>
</dbReference>
<dbReference type="OrthoDB" id="557859at2"/>
<sequence>MTYVVNIHEAKTHLSRLIERAVNGEHVVIAKSGKPLVDLVPHHEQTVIFGGLKDQLEYDDSVFDIDPDIQEMFYGDTGASAR</sequence>
<dbReference type="InterPro" id="IPR036165">
    <property type="entry name" value="YefM-like_sf"/>
</dbReference>
<dbReference type="EMBL" id="STGY01000004">
    <property type="protein sequence ID" value="THV43333.1"/>
    <property type="molecule type" value="Genomic_DNA"/>
</dbReference>
<protein>
    <recommendedName>
        <fullName evidence="2">Antitoxin</fullName>
    </recommendedName>
</protein>